<dbReference type="Proteomes" id="UP000439903">
    <property type="component" value="Unassembled WGS sequence"/>
</dbReference>
<sequence length="146" mass="16727">MTVSTSTHLTIVDKISISNKCPLKVSLTGTLQDMPTEINNTDGIIEIIMTDYTNGQEHDYMFRIVFPHNNSRFSHLKTTIRPHDSILFVIGFMEIIGHDLYVYAKEISYVNVKKKKLKLTILNHYQLFQTQLGPSFCTSTRTCPKT</sequence>
<proteinExistence type="predicted"/>
<protein>
    <submittedName>
        <fullName evidence="1">Uncharacterized protein</fullName>
    </submittedName>
</protein>
<dbReference type="EMBL" id="WTPW01001560">
    <property type="protein sequence ID" value="KAF0428764.1"/>
    <property type="molecule type" value="Genomic_DNA"/>
</dbReference>
<organism evidence="1 2">
    <name type="scientific">Gigaspora margarita</name>
    <dbReference type="NCBI Taxonomy" id="4874"/>
    <lineage>
        <taxon>Eukaryota</taxon>
        <taxon>Fungi</taxon>
        <taxon>Fungi incertae sedis</taxon>
        <taxon>Mucoromycota</taxon>
        <taxon>Glomeromycotina</taxon>
        <taxon>Glomeromycetes</taxon>
        <taxon>Diversisporales</taxon>
        <taxon>Gigasporaceae</taxon>
        <taxon>Gigaspora</taxon>
    </lineage>
</organism>
<dbReference type="AlphaFoldDB" id="A0A8H3X8A4"/>
<name>A0A8H3X8A4_GIGMA</name>
<evidence type="ECO:0000313" key="1">
    <source>
        <dbReference type="EMBL" id="KAF0428764.1"/>
    </source>
</evidence>
<evidence type="ECO:0000313" key="2">
    <source>
        <dbReference type="Proteomes" id="UP000439903"/>
    </source>
</evidence>
<dbReference type="OrthoDB" id="2444234at2759"/>
<accession>A0A8H3X8A4</accession>
<gene>
    <name evidence="1" type="ORF">F8M41_005811</name>
</gene>
<keyword evidence="2" id="KW-1185">Reference proteome</keyword>
<reference evidence="1 2" key="1">
    <citation type="journal article" date="2019" name="Environ. Microbiol.">
        <title>At the nexus of three kingdoms: the genome of the mycorrhizal fungus Gigaspora margarita provides insights into plant, endobacterial and fungal interactions.</title>
        <authorList>
            <person name="Venice F."/>
            <person name="Ghignone S."/>
            <person name="Salvioli di Fossalunga A."/>
            <person name="Amselem J."/>
            <person name="Novero M."/>
            <person name="Xianan X."/>
            <person name="Sedzielewska Toro K."/>
            <person name="Morin E."/>
            <person name="Lipzen A."/>
            <person name="Grigoriev I.V."/>
            <person name="Henrissat B."/>
            <person name="Martin F.M."/>
            <person name="Bonfante P."/>
        </authorList>
    </citation>
    <scope>NUCLEOTIDE SEQUENCE [LARGE SCALE GENOMIC DNA]</scope>
    <source>
        <strain evidence="1 2">BEG34</strain>
    </source>
</reference>
<comment type="caution">
    <text evidence="1">The sequence shown here is derived from an EMBL/GenBank/DDBJ whole genome shotgun (WGS) entry which is preliminary data.</text>
</comment>